<dbReference type="InterPro" id="IPR022728">
    <property type="entry name" value="Period_circadian-like_C"/>
</dbReference>
<dbReference type="GO" id="GO:0043153">
    <property type="term" value="P:entrainment of circadian clock by photoperiod"/>
    <property type="evidence" value="ECO:0007669"/>
    <property type="project" value="TreeGrafter"/>
</dbReference>
<feature type="region of interest" description="Disordered" evidence="3">
    <location>
        <begin position="805"/>
        <end position="834"/>
    </location>
</feature>
<evidence type="ECO:0000256" key="1">
    <source>
        <dbReference type="ARBA" id="ARBA00004123"/>
    </source>
</evidence>
<feature type="compositionally biased region" description="Polar residues" evidence="3">
    <location>
        <begin position="1133"/>
        <end position="1152"/>
    </location>
</feature>
<name>A0A2T7PQB0_POMCA</name>
<dbReference type="OrthoDB" id="7788983at2759"/>
<dbReference type="GO" id="GO:0001222">
    <property type="term" value="F:transcription corepressor binding"/>
    <property type="evidence" value="ECO:0007669"/>
    <property type="project" value="TreeGrafter"/>
</dbReference>
<feature type="compositionally biased region" description="Low complexity" evidence="3">
    <location>
        <begin position="116"/>
        <end position="128"/>
    </location>
</feature>
<dbReference type="GO" id="GO:0005634">
    <property type="term" value="C:nucleus"/>
    <property type="evidence" value="ECO:0007669"/>
    <property type="project" value="UniProtKB-SubCell"/>
</dbReference>
<dbReference type="Gene3D" id="3.30.450.20">
    <property type="entry name" value="PAS domain"/>
    <property type="match status" value="1"/>
</dbReference>
<reference evidence="5 6" key="1">
    <citation type="submission" date="2018-04" db="EMBL/GenBank/DDBJ databases">
        <title>The genome of golden apple snail Pomacea canaliculata provides insight into stress tolerance and invasive adaptation.</title>
        <authorList>
            <person name="Liu C."/>
            <person name="Liu B."/>
            <person name="Ren Y."/>
            <person name="Zhang Y."/>
            <person name="Wang H."/>
            <person name="Li S."/>
            <person name="Jiang F."/>
            <person name="Yin L."/>
            <person name="Zhang G."/>
            <person name="Qian W."/>
            <person name="Fan W."/>
        </authorList>
    </citation>
    <scope>NUCLEOTIDE SEQUENCE [LARGE SCALE GENOMIC DNA]</scope>
    <source>
        <strain evidence="5">SZHN2017</strain>
        <tissue evidence="5">Muscle</tissue>
    </source>
</reference>
<keyword evidence="6" id="KW-1185">Reference proteome</keyword>
<dbReference type="GO" id="GO:0000122">
    <property type="term" value="P:negative regulation of transcription by RNA polymerase II"/>
    <property type="evidence" value="ECO:0007669"/>
    <property type="project" value="TreeGrafter"/>
</dbReference>
<dbReference type="InterPro" id="IPR011598">
    <property type="entry name" value="bHLH_dom"/>
</dbReference>
<dbReference type="PANTHER" id="PTHR11269:SF16">
    <property type="entry name" value="PERIOD CIRCADIAN PROTEIN"/>
    <property type="match status" value="1"/>
</dbReference>
<accession>A0A2T7PQB0</accession>
<feature type="compositionally biased region" description="Polar residues" evidence="3">
    <location>
        <begin position="1289"/>
        <end position="1300"/>
    </location>
</feature>
<dbReference type="GO" id="GO:0032922">
    <property type="term" value="P:circadian regulation of gene expression"/>
    <property type="evidence" value="ECO:0007669"/>
    <property type="project" value="TreeGrafter"/>
</dbReference>
<feature type="region of interest" description="Disordered" evidence="3">
    <location>
        <begin position="1273"/>
        <end position="1337"/>
    </location>
</feature>
<feature type="region of interest" description="Disordered" evidence="3">
    <location>
        <begin position="724"/>
        <end position="743"/>
    </location>
</feature>
<feature type="region of interest" description="Disordered" evidence="3">
    <location>
        <begin position="40"/>
        <end position="63"/>
    </location>
</feature>
<comment type="caution">
    <text evidence="5">The sequence shown here is derived from an EMBL/GenBank/DDBJ whole genome shotgun (WGS) entry which is preliminary data.</text>
</comment>
<dbReference type="GO" id="GO:0046983">
    <property type="term" value="F:protein dimerization activity"/>
    <property type="evidence" value="ECO:0007669"/>
    <property type="project" value="InterPro"/>
</dbReference>
<evidence type="ECO:0000256" key="3">
    <source>
        <dbReference type="SAM" id="MobiDB-lite"/>
    </source>
</evidence>
<feature type="region of interest" description="Disordered" evidence="3">
    <location>
        <begin position="1"/>
        <end position="20"/>
    </location>
</feature>
<sequence>MDKKPPAQTGDNITKVSDSNYGSLIAESSSSCLSLLSESDLMDEPSTSGCSSEMASMAQSREKKRQKVKEFLKELKSMVPQTQGTKLGTLSTLDYVVSSMRKITEEQKQEKAHVFQPPSSLPTLQPSDSVDFRNVNDGIILNTKSELTVAVSLKNHVVLHTSAALMDLLGYPHVWWKGRLLKDFLHKKDAMTVSSYINSEFSDTESTADSSSPAKGPAKRKNEGQKQFFYTRLRRFRSLSSGFSIQNAASYTFFKVMVTSKPPDNALETSSDEKTNKRCMVLYFAPMTSPYKDGNSQLIQSNVLSVCDIHCSAHTPILMPTPERPNLFEELPDDRKMVDNMTSEVAQKLIVRITEVLKKPVNLSHVELLPPASTDPSINAPGTQNATAGSSARDDLGGPKTTNREKAKNESSTSPTSPSDISSSIMDEKSISSLYNQLNYSLNIKKFLLSHPKCFPVSDEDSSTDVVINKDDSEEEINEEEEMAVEFPVVRPPSCGSSTQVHVSEQGFREEIPSPPSFSEDPHLTREAVDNQLALTEESLRKHTKAQERLYLQKASKEQPHLFHMCPRRKAMRVRQKRTRPCTHEETDIFKFARNSLGQRGSNLNSGSGGGLFMSNVPMTTVDIKPTNSPHVTNPLHQQSPSMVGMMPGHYQSGMGMVPQLTMLPLDPATGMHLQPTIPQFLPPPSSSMQWPYYPQSGYSLLPQVMAGFYQPLLQPVSMTPVSQPPSYNTNSPCTTSPGFTISPERAQQTTPVSVSPFISSFPSQRQAATGVPHESERLGASWFTLQSHGPSLWGTKDYFRKTCSQKPSISKDQPKNGTDSENPTSSMEETSSSTQYLLEAISANYSSPNEETEEKIAQYQRQLNKRSRQRTVVPPWLQGLNWTAEVRFMYKMPITKKKNLLKKDREALKKLVQSDQSRQQLEELLEDIEMPDHAAAMDEEADYIFFPEEKEEPEDGERTPRVNLSPTVSWEIGAAEKDVVTADCCEKPMAMDVTDTVHKENKPIEEANDHDEGEKRMEESGIVLETVTEPLEKPRSPASQGSIRDKDGRSTSPVLPTIDSKGDAASMENNTKSPKHGSWSDEGSDNGSSNTAQKAAEIEDAQSSSSKVSSDLTPSEERSTEDAGSSLKESDMSTPKGSFASSNDKMSTDSGGESVPTPKVDFFDKLFVPLKVRMCQGGLVCSKNSLMSLPFWQLEAHMSKHVAMQYTMSPMELSTVLANDRRRLSDMTQPHIVNCQLLELLQETEAHRSGGSSGGDCAPHKGKPRGEIQLEEASTQFVKPPGRKQPKGVSTSAETQPPSKSKAGEDQSAVSSSLSQDTSSSERTKPKRGQTHPTVEKQLLEKLQSMTQGKQSELWPGDVIMSKVCLPVDLVGSHSMPETIAKSQDAEILDSVD</sequence>
<dbReference type="EMBL" id="PZQS01000002">
    <property type="protein sequence ID" value="PVD35609.1"/>
    <property type="molecule type" value="Genomic_DNA"/>
</dbReference>
<dbReference type="SUPFAM" id="SSF47459">
    <property type="entry name" value="HLH, helix-loop-helix DNA-binding domain"/>
    <property type="match status" value="1"/>
</dbReference>
<feature type="compositionally biased region" description="Polar residues" evidence="3">
    <location>
        <begin position="374"/>
        <end position="390"/>
    </location>
</feature>
<dbReference type="PANTHER" id="PTHR11269">
    <property type="entry name" value="PERIOD CIRCADIAN PROTEIN"/>
    <property type="match status" value="1"/>
</dbReference>
<feature type="compositionally biased region" description="Polar residues" evidence="3">
    <location>
        <begin position="47"/>
        <end position="59"/>
    </location>
</feature>
<feature type="compositionally biased region" description="Low complexity" evidence="3">
    <location>
        <begin position="411"/>
        <end position="424"/>
    </location>
</feature>
<feature type="region of interest" description="Disordered" evidence="3">
    <location>
        <begin position="109"/>
        <end position="128"/>
    </location>
</feature>
<dbReference type="Proteomes" id="UP000245119">
    <property type="component" value="Linkage Group LG2"/>
</dbReference>
<feature type="compositionally biased region" description="Polar residues" evidence="3">
    <location>
        <begin position="805"/>
        <end position="820"/>
    </location>
</feature>
<proteinExistence type="predicted"/>
<keyword evidence="2" id="KW-0539">Nucleus</keyword>
<feature type="region of interest" description="Disordered" evidence="3">
    <location>
        <begin position="203"/>
        <end position="223"/>
    </location>
</feature>
<dbReference type="Pfam" id="PF12114">
    <property type="entry name" value="Period_C"/>
    <property type="match status" value="1"/>
</dbReference>
<dbReference type="InterPro" id="IPR050760">
    <property type="entry name" value="Period_circadian_regulator"/>
</dbReference>
<evidence type="ECO:0000313" key="6">
    <source>
        <dbReference type="Proteomes" id="UP000245119"/>
    </source>
</evidence>
<feature type="compositionally biased region" description="Basic and acidic residues" evidence="3">
    <location>
        <begin position="996"/>
        <end position="1020"/>
    </location>
</feature>
<feature type="compositionally biased region" description="Polar residues" evidence="3">
    <location>
        <begin position="9"/>
        <end position="20"/>
    </location>
</feature>
<evidence type="ECO:0000313" key="5">
    <source>
        <dbReference type="EMBL" id="PVD35609.1"/>
    </source>
</evidence>
<dbReference type="STRING" id="400727.A0A2T7PQB0"/>
<feature type="compositionally biased region" description="Low complexity" evidence="3">
    <location>
        <begin position="1309"/>
        <end position="1322"/>
    </location>
</feature>
<dbReference type="GO" id="GO:0005737">
    <property type="term" value="C:cytoplasm"/>
    <property type="evidence" value="ECO:0007669"/>
    <property type="project" value="TreeGrafter"/>
</dbReference>
<comment type="subcellular location">
    <subcellularLocation>
        <location evidence="1">Nucleus</location>
    </subcellularLocation>
</comment>
<feature type="domain" description="BHLH" evidence="4">
    <location>
        <begin position="52"/>
        <end position="103"/>
    </location>
</feature>
<dbReference type="InterPro" id="IPR036638">
    <property type="entry name" value="HLH_DNA-bd_sf"/>
</dbReference>
<protein>
    <recommendedName>
        <fullName evidence="4">BHLH domain-containing protein</fullName>
    </recommendedName>
</protein>
<evidence type="ECO:0000259" key="4">
    <source>
        <dbReference type="PROSITE" id="PS50888"/>
    </source>
</evidence>
<evidence type="ECO:0000256" key="2">
    <source>
        <dbReference type="ARBA" id="ARBA00023242"/>
    </source>
</evidence>
<dbReference type="PROSITE" id="PS50888">
    <property type="entry name" value="BHLH"/>
    <property type="match status" value="1"/>
</dbReference>
<feature type="compositionally biased region" description="Low complexity" evidence="3">
    <location>
        <begin position="821"/>
        <end position="834"/>
    </location>
</feature>
<dbReference type="GO" id="GO:0000976">
    <property type="term" value="F:transcription cis-regulatory region binding"/>
    <property type="evidence" value="ECO:0007669"/>
    <property type="project" value="TreeGrafter"/>
</dbReference>
<feature type="region of interest" description="Disordered" evidence="3">
    <location>
        <begin position="368"/>
        <end position="424"/>
    </location>
</feature>
<feature type="compositionally biased region" description="Polar residues" evidence="3">
    <location>
        <begin position="203"/>
        <end position="213"/>
    </location>
</feature>
<feature type="compositionally biased region" description="Basic and acidic residues" evidence="3">
    <location>
        <begin position="392"/>
        <end position="409"/>
    </location>
</feature>
<feature type="region of interest" description="Disordered" evidence="3">
    <location>
        <begin position="995"/>
        <end position="1159"/>
    </location>
</feature>
<organism evidence="5 6">
    <name type="scientific">Pomacea canaliculata</name>
    <name type="common">Golden apple snail</name>
    <dbReference type="NCBI Taxonomy" id="400727"/>
    <lineage>
        <taxon>Eukaryota</taxon>
        <taxon>Metazoa</taxon>
        <taxon>Spiralia</taxon>
        <taxon>Lophotrochozoa</taxon>
        <taxon>Mollusca</taxon>
        <taxon>Gastropoda</taxon>
        <taxon>Caenogastropoda</taxon>
        <taxon>Architaenioglossa</taxon>
        <taxon>Ampullarioidea</taxon>
        <taxon>Ampullariidae</taxon>
        <taxon>Pomacea</taxon>
    </lineage>
</organism>
<gene>
    <name evidence="5" type="ORF">C0Q70_02572</name>
</gene>